<gene>
    <name evidence="2" type="ORF">N0392_05430</name>
</gene>
<protein>
    <submittedName>
        <fullName evidence="2">Class I SAM-dependent methyltransferase</fullName>
    </submittedName>
</protein>
<dbReference type="InterPro" id="IPR029063">
    <property type="entry name" value="SAM-dependent_MTases_sf"/>
</dbReference>
<proteinExistence type="predicted"/>
<dbReference type="PANTHER" id="PTHR43861:SF1">
    <property type="entry name" value="TRANS-ACONITATE 2-METHYLTRANSFERASE"/>
    <property type="match status" value="1"/>
</dbReference>
<feature type="domain" description="Methyltransferase type 11" evidence="1">
    <location>
        <begin position="53"/>
        <end position="147"/>
    </location>
</feature>
<dbReference type="InterPro" id="IPR013216">
    <property type="entry name" value="Methyltransf_11"/>
</dbReference>
<comment type="caution">
    <text evidence="2">The sequence shown here is derived from an EMBL/GenBank/DDBJ whole genome shotgun (WGS) entry which is preliminary data.</text>
</comment>
<dbReference type="Gene3D" id="3.40.50.150">
    <property type="entry name" value="Vaccinia Virus protein VP39"/>
    <property type="match status" value="1"/>
</dbReference>
<dbReference type="GO" id="GO:0008757">
    <property type="term" value="F:S-adenosylmethionine-dependent methyltransferase activity"/>
    <property type="evidence" value="ECO:0007669"/>
    <property type="project" value="InterPro"/>
</dbReference>
<evidence type="ECO:0000313" key="3">
    <source>
        <dbReference type="Proteomes" id="UP001076655"/>
    </source>
</evidence>
<dbReference type="CDD" id="cd02440">
    <property type="entry name" value="AdoMet_MTases"/>
    <property type="match status" value="1"/>
</dbReference>
<name>A0A9Q4GUC8_MORMO</name>
<dbReference type="Proteomes" id="UP001076655">
    <property type="component" value="Unassembled WGS sequence"/>
</dbReference>
<evidence type="ECO:0000313" key="2">
    <source>
        <dbReference type="EMBL" id="MCY0789133.1"/>
    </source>
</evidence>
<dbReference type="OrthoDB" id="9791837at2"/>
<dbReference type="Pfam" id="PF08241">
    <property type="entry name" value="Methyltransf_11"/>
    <property type="match status" value="1"/>
</dbReference>
<keyword evidence="2" id="KW-0489">Methyltransferase</keyword>
<dbReference type="PANTHER" id="PTHR43861">
    <property type="entry name" value="TRANS-ACONITATE 2-METHYLTRANSFERASE-RELATED"/>
    <property type="match status" value="1"/>
</dbReference>
<sequence length="255" mass="29072">MSEFRHAKNNVYDDPVFFENYRLLRQNDTGLNGILEVPALRALLPCLKHKQVLDLGSGFGDFARYARQGGAASVTGIELSEKMFTEAQKLTNDPHIRYLHGSMTCLPAALKNFDIIVSSLAIHYIADFTALANDIYTRLQPGGYFVFSVEHPMCTAFASSYQKDEHGRFVCMPVDNYQDESRRLTHWFVDDVVKYHRTVQSYVTALLDAGFELRALQEPKIPQKWLDVRPETDIFNRYAPFLLLSARKPGARTNN</sequence>
<dbReference type="RefSeq" id="WP_054425751.1">
    <property type="nucleotide sequence ID" value="NZ_BRRE01000002.1"/>
</dbReference>
<dbReference type="GO" id="GO:0032259">
    <property type="term" value="P:methylation"/>
    <property type="evidence" value="ECO:0007669"/>
    <property type="project" value="UniProtKB-KW"/>
</dbReference>
<accession>A0A9Q4GUC8</accession>
<reference evidence="2" key="1">
    <citation type="submission" date="2022-08" db="EMBL/GenBank/DDBJ databases">
        <authorList>
            <person name="Dale J.L."/>
        </authorList>
    </citation>
    <scope>NUCLEOTIDE SEQUENCE</scope>
    <source>
        <strain evidence="2">2022EL-00758</strain>
    </source>
</reference>
<organism evidence="2 3">
    <name type="scientific">Morganella morganii</name>
    <name type="common">Proteus morganii</name>
    <dbReference type="NCBI Taxonomy" id="582"/>
    <lineage>
        <taxon>Bacteria</taxon>
        <taxon>Pseudomonadati</taxon>
        <taxon>Pseudomonadota</taxon>
        <taxon>Gammaproteobacteria</taxon>
        <taxon>Enterobacterales</taxon>
        <taxon>Morganellaceae</taxon>
        <taxon>Morganella</taxon>
    </lineage>
</organism>
<dbReference type="EMBL" id="JAPNMI010000002">
    <property type="protein sequence ID" value="MCY0789133.1"/>
    <property type="molecule type" value="Genomic_DNA"/>
</dbReference>
<keyword evidence="2" id="KW-0808">Transferase</keyword>
<dbReference type="AlphaFoldDB" id="A0A9Q4GUC8"/>
<evidence type="ECO:0000259" key="1">
    <source>
        <dbReference type="Pfam" id="PF08241"/>
    </source>
</evidence>
<dbReference type="SUPFAM" id="SSF53335">
    <property type="entry name" value="S-adenosyl-L-methionine-dependent methyltransferases"/>
    <property type="match status" value="1"/>
</dbReference>